<reference evidence="2" key="1">
    <citation type="submission" date="2017-06" db="EMBL/GenBank/DDBJ databases">
        <title>Capnocytophaga spp. assemblies.</title>
        <authorList>
            <person name="Gulvik C.A."/>
        </authorList>
    </citation>
    <scope>NUCLEOTIDE SEQUENCE [LARGE SCALE GENOMIC DNA]</scope>
    <source>
        <strain evidence="2">H5594</strain>
    </source>
</reference>
<protein>
    <submittedName>
        <fullName evidence="1">Uncharacterized protein</fullName>
    </submittedName>
</protein>
<dbReference type="Proteomes" id="UP000243136">
    <property type="component" value="Chromosome"/>
</dbReference>
<evidence type="ECO:0000313" key="1">
    <source>
        <dbReference type="EMBL" id="ATA91710.1"/>
    </source>
</evidence>
<dbReference type="AlphaFoldDB" id="A0A250G2U6"/>
<proteinExistence type="predicted"/>
<dbReference type="RefSeq" id="WP_095917149.1">
    <property type="nucleotide sequence ID" value="NZ_CP022388.1"/>
</dbReference>
<evidence type="ECO:0000313" key="2">
    <source>
        <dbReference type="Proteomes" id="UP000243136"/>
    </source>
</evidence>
<sequence length="170" mass="20398">MNDNKFFIKINIVETIIEDFPKYSYHITEYIWSFLEERILKPKKIWLEDKYVYYFGIIINKIHPQAKYFQENVFNSENVKFLTPKFSTSKGQRQATLFIKLREIDKNMPPSTFALLIYHIFASLILVNNKKLSKEDFDREKENLDFDLINSFPFPATLEEAQYQIFPDLS</sequence>
<gene>
    <name evidence="1" type="ORF">CGC56_05700</name>
</gene>
<name>A0A250G2U6_9FLAO</name>
<organism evidence="1 2">
    <name type="scientific">Capnocytophaga canimorsus</name>
    <dbReference type="NCBI Taxonomy" id="28188"/>
    <lineage>
        <taxon>Bacteria</taxon>
        <taxon>Pseudomonadati</taxon>
        <taxon>Bacteroidota</taxon>
        <taxon>Flavobacteriia</taxon>
        <taxon>Flavobacteriales</taxon>
        <taxon>Flavobacteriaceae</taxon>
        <taxon>Capnocytophaga</taxon>
    </lineage>
</organism>
<dbReference type="EMBL" id="CP022388">
    <property type="protein sequence ID" value="ATA91710.1"/>
    <property type="molecule type" value="Genomic_DNA"/>
</dbReference>
<accession>A0A250G2U6</accession>